<evidence type="ECO:0000256" key="3">
    <source>
        <dbReference type="PROSITE-ProRule" id="PRU01052"/>
    </source>
</evidence>
<proteinExistence type="inferred from homology"/>
<evidence type="ECO:0000256" key="2">
    <source>
        <dbReference type="ARBA" id="ARBA00023134"/>
    </source>
</evidence>
<dbReference type="GO" id="GO:0003924">
    <property type="term" value="F:GTPase activity"/>
    <property type="evidence" value="ECO:0007669"/>
    <property type="project" value="InterPro"/>
</dbReference>
<protein>
    <submittedName>
        <fullName evidence="6">ATL2 protein</fullName>
    </submittedName>
</protein>
<comment type="similarity">
    <text evidence="3">Belongs to the TRAFAC class dynamin-like GTPase superfamily. GB1/RHD3 GTPase family.</text>
</comment>
<evidence type="ECO:0000259" key="5">
    <source>
        <dbReference type="PROSITE" id="PS51715"/>
    </source>
</evidence>
<dbReference type="InterPro" id="IPR027417">
    <property type="entry name" value="P-loop_NTPase"/>
</dbReference>
<dbReference type="PANTHER" id="PTHR10751">
    <property type="entry name" value="GUANYLATE BINDING PROTEIN"/>
    <property type="match status" value="1"/>
</dbReference>
<evidence type="ECO:0000256" key="1">
    <source>
        <dbReference type="ARBA" id="ARBA00022741"/>
    </source>
</evidence>
<feature type="coiled-coil region" evidence="4">
    <location>
        <begin position="484"/>
        <end position="511"/>
    </location>
</feature>
<dbReference type="Proteomes" id="UP000604046">
    <property type="component" value="Unassembled WGS sequence"/>
</dbReference>
<reference evidence="6" key="1">
    <citation type="submission" date="2021-02" db="EMBL/GenBank/DDBJ databases">
        <authorList>
            <person name="Dougan E. K."/>
            <person name="Rhodes N."/>
            <person name="Thang M."/>
            <person name="Chan C."/>
        </authorList>
    </citation>
    <scope>NUCLEOTIDE SEQUENCE</scope>
</reference>
<dbReference type="OrthoDB" id="7788754at2759"/>
<dbReference type="GO" id="GO:0005525">
    <property type="term" value="F:GTP binding"/>
    <property type="evidence" value="ECO:0007669"/>
    <property type="project" value="UniProtKB-KW"/>
</dbReference>
<keyword evidence="4" id="KW-0175">Coiled coil</keyword>
<accession>A0A812T783</accession>
<dbReference type="InterPro" id="IPR030386">
    <property type="entry name" value="G_GB1_RHD3_dom"/>
</dbReference>
<dbReference type="PROSITE" id="PS51715">
    <property type="entry name" value="G_GB1_RHD3"/>
    <property type="match status" value="1"/>
</dbReference>
<gene>
    <name evidence="6" type="primary">ATL2</name>
    <name evidence="6" type="ORF">SNAT2548_LOCUS29088</name>
</gene>
<name>A0A812T783_9DINO</name>
<keyword evidence="7" id="KW-1185">Reference proteome</keyword>
<keyword evidence="2" id="KW-0342">GTP-binding</keyword>
<evidence type="ECO:0000313" key="7">
    <source>
        <dbReference type="Proteomes" id="UP000604046"/>
    </source>
</evidence>
<evidence type="ECO:0000313" key="6">
    <source>
        <dbReference type="EMBL" id="CAE7519763.1"/>
    </source>
</evidence>
<comment type="caution">
    <text evidence="6">The sequence shown here is derived from an EMBL/GenBank/DDBJ whole genome shotgun (WGS) entry which is preliminary data.</text>
</comment>
<sequence>MKASHTRLTASRIEWPVLQRSGVLGGLELSRSPHTHAGRLTTRSILLSSVASIVCGAGAGHRLNQHSIRRMRAVSRRSVRVPEAIRLVAVKDGQLAIDELGLSMLAKSLSASSCEHIAVVSIAGALRQGKSFFLDLFARYLESKSSEGWLAESLQDHQRFHWRSGMERITEGIWVCPHVFKGPSSAKTRVGLLLLDTQGTYEPGAARWQNNSLLGLAGLLSATLLFNVSKQLQQDTIEDLQVAMELLHMSCRHHGRPRPPSDSKNLTFLVRDWAHEEPLPNDASTEPGLLMPMNAQEHQILTTFVHSTTAGQGLGQFFESLECRTLPHPGHIDSPSWGGMSSEISLGFIGKCQRLFDALSTAASAQVGAAIAVQDFQQTLRDSVAVLNSSQELPESDKSYSVALSDLSMLTAVERARSCYRASMYRSGALMKGKARLPEILLGDVAATRALVAEELAGAHREAVMAATAELQKMALFSEEDAVAQSVSELEEELERELVRVQEENEQWNQKRLNGLADMTLAAVAVTGLVPPAGPAIAAAMVPAYLQLGKIRQLHLGPAVHQKARCYQ</sequence>
<dbReference type="SUPFAM" id="SSF52540">
    <property type="entry name" value="P-loop containing nucleoside triphosphate hydrolases"/>
    <property type="match status" value="1"/>
</dbReference>
<evidence type="ECO:0000256" key="4">
    <source>
        <dbReference type="SAM" id="Coils"/>
    </source>
</evidence>
<dbReference type="Gene3D" id="3.40.50.300">
    <property type="entry name" value="P-loop containing nucleotide triphosphate hydrolases"/>
    <property type="match status" value="1"/>
</dbReference>
<dbReference type="InterPro" id="IPR015894">
    <property type="entry name" value="Guanylate-bd_N"/>
</dbReference>
<keyword evidence="1" id="KW-0547">Nucleotide-binding</keyword>
<dbReference type="EMBL" id="CAJNDS010002544">
    <property type="protein sequence ID" value="CAE7519763.1"/>
    <property type="molecule type" value="Genomic_DNA"/>
</dbReference>
<dbReference type="Pfam" id="PF02263">
    <property type="entry name" value="GBP"/>
    <property type="match status" value="1"/>
</dbReference>
<organism evidence="6 7">
    <name type="scientific">Symbiodinium natans</name>
    <dbReference type="NCBI Taxonomy" id="878477"/>
    <lineage>
        <taxon>Eukaryota</taxon>
        <taxon>Sar</taxon>
        <taxon>Alveolata</taxon>
        <taxon>Dinophyceae</taxon>
        <taxon>Suessiales</taxon>
        <taxon>Symbiodiniaceae</taxon>
        <taxon>Symbiodinium</taxon>
    </lineage>
</organism>
<feature type="domain" description="GB1/RHD3-type G" evidence="5">
    <location>
        <begin position="114"/>
        <end position="276"/>
    </location>
</feature>
<dbReference type="AlphaFoldDB" id="A0A812T783"/>